<evidence type="ECO:0000313" key="6">
    <source>
        <dbReference type="EMBL" id="MCT7968601.1"/>
    </source>
</evidence>
<comment type="subcellular location">
    <subcellularLocation>
        <location evidence="1">Membrane</location>
        <topology evidence="1">Single-pass membrane protein</topology>
    </subcellularLocation>
</comment>
<dbReference type="Pfam" id="PF08448">
    <property type="entry name" value="PAS_4"/>
    <property type="match status" value="1"/>
</dbReference>
<dbReference type="SUPFAM" id="SSF52540">
    <property type="entry name" value="P-loop containing nucleoside triphosphate hydrolases"/>
    <property type="match status" value="1"/>
</dbReference>
<dbReference type="PROSITE" id="PS50125">
    <property type="entry name" value="GUANYLATE_CYCLASE_2"/>
    <property type="match status" value="1"/>
</dbReference>
<dbReference type="RefSeq" id="WP_368008113.1">
    <property type="nucleotide sequence ID" value="NZ_JAMXFF010000034.1"/>
</dbReference>
<comment type="caution">
    <text evidence="6">The sequence shown here is derived from an EMBL/GenBank/DDBJ whole genome shotgun (WGS) entry which is preliminary data.</text>
</comment>
<dbReference type="InterPro" id="IPR041664">
    <property type="entry name" value="AAA_16"/>
</dbReference>
<dbReference type="Gene3D" id="1.10.510.10">
    <property type="entry name" value="Transferase(Phosphotransferase) domain 1"/>
    <property type="match status" value="1"/>
</dbReference>
<dbReference type="Pfam" id="PF01590">
    <property type="entry name" value="GAF"/>
    <property type="match status" value="1"/>
</dbReference>
<dbReference type="CDD" id="cd07302">
    <property type="entry name" value="CHD"/>
    <property type="match status" value="1"/>
</dbReference>
<dbReference type="Pfam" id="PF13191">
    <property type="entry name" value="AAA_16"/>
    <property type="match status" value="1"/>
</dbReference>
<dbReference type="InterPro" id="IPR003018">
    <property type="entry name" value="GAF"/>
</dbReference>
<feature type="domain" description="Guanylate cyclase" evidence="5">
    <location>
        <begin position="1669"/>
        <end position="1795"/>
    </location>
</feature>
<sequence>MLTIPGITVQNQIYESANSLVYRGIRESEQQRIILKILKENYPTPYELARYRTEYQITQSLNLPGVVKVYDLQTYQNTLVMFLEDFGGESLKHWINQRPFSLEEFFAIAIVTTEALGQIHKANIIHKDINPSNIVLNPTTGPIKIIDFGISTQLTRENTTLQNPNGLEGTLPYLSPEQTGRMNRCVDYRTDFYSLGVTFYELLTQRLPFETNDPLELVHCHIAKQPISPVHLNSQIPPILSKIVLKMMAKTAEDRYQSAYGLQADLEECLRQFNAGSLSEFSLGSQDFSDKFQLSQKLYGRQGEIEALLSAFARSSEQSQLMLISGYSGVGKSALVQELYKPITEKRGYFISGKFDQYQRNIPYSAIVSAFQQLIKQLLAESETQLNQWRDKLLAALGVNGQVIVEVIPEIELIIRKQSEIPELGPNESQNRFNLVFQNFIQVFTQPDHPLALFIDDLQWADGASLKLMQRLMDGASAGLFLIGAYRDNEVSPVHPLMLTVDEIAKTGVSVQGIALAPLDLETIAQLIGNTLNCDLEMVQPLGELVQAKTGGNPFFMNEFLKSLYTEGLLEFDVKTLSWQWDLEQIKAQNFTDNVVELMVGKIQKLPEETQEILKIAACIGNEFCLENIGLIIHKNLAKITKQIYPAVAENLLAPLGNMGDVALVAAEAEFLSVGLPGNSVQSLPYKFVHDRVQQAAYFLIEDSQKSQFHQKIGEILLENTPEDQREEKIFDIVNQFNLGISLIAEHSGQLELAQLNLIAGKKAKLSTAYQPALNYLQIGIEQLPPNSWQEHYPLTLSLYEEAAEVASLNVDFELMEQFVSMVLSQTPTVLDKVKVYEVQIQAYNAQGLLKDAIAIGLEVVNLLGIKLPKQANTLDVLRGLLATKLTIGRRAIASFIDLPPMTDPSSQAAMRILSKILSTAYMAAPLLLPLIVFKQVSLSLKWGNGSESAYAYSVYGLILCSASEDFQGGSQFGQLALQLLYKLNAREVESRTQFVMYAFIQHWIAPVKEVLNPLRQAYAVGLETGDLEFATYSALHYCGYALLSGSELVQLESEIATYTQGMEQMGQEISLPMQWLFHQAVLNLLDEGENPGTLMGRAFDEEVMIPVIKAGNDRSAICSLYFIKLFLSYLFSERENAVANAELAEQYLDGVAAFLYGVHFYFYNSLALLGVAAEASLTQKKALLRKVFRTQKKIKKWMNYAPKNNSQKYWLVEAELCRVQGKDAKAMDYYDKAIALAKENEYIHEAAIAYELAAKFYLSRGKELIAKAYMQEARYCYQRWGAVAKVRHLEENYGDLLTTTQGKVSSIQMTTAHTTTSSGFNLDMATVIKAYQAISGEIMLDKLLSSLMKIIIENAGAQRGYLILSHQGELRIEAESLIDDEQITVLQSRLVGDCSLISEAIVNYVARTQETVVLNHATQQGNFTSDTYIKTHQPKSILCVPLINQGKLVSLVYLENNLTTGAFTPERVELLKLLSGQAAISIQNAKLYTEVRENESRLNQFLEAMPVGVGILDASGKPYYVNRIAQELLGKGVITDGNAEDIPEVYQLYKAGTEEEYILTELPLVRALQGETSIADDIEIHQNGKIIPVEGVGQPIYDSQGNIAYAITAFQDITDRKRAEAERERFTNQLFQLNQAYERFVPNQFLQFLEKSSIVDVELGDQVQLEMSVLFSDIRDFTTLSESMTPEDNFKFINAYLSRMEPAITEHSGFIDKYIGDAIMALFSGEADNAVKAAISMLHRLGDYNQHRIPQGFSPIKNGIGINTGLLMLGTVGGQNRMDGTVISDAVNLASRVEGLTKNYGVALLITDQTYARLTLRESYAIRRIEKVKVKGKSEAVTVYEVFDADSEEMKAGKLATLGLFTEALSLYDAGNFLEAAQLFGDCVQQNRGDRVAQIYGDRAQRQHHP</sequence>
<dbReference type="NCBIfam" id="TIGR00229">
    <property type="entry name" value="sensory_box"/>
    <property type="match status" value="1"/>
</dbReference>
<dbReference type="SUPFAM" id="SSF55785">
    <property type="entry name" value="PYP-like sensor domain (PAS domain)"/>
    <property type="match status" value="1"/>
</dbReference>
<dbReference type="InterPro" id="IPR053159">
    <property type="entry name" value="Hybrid_Histidine_Kinase"/>
</dbReference>
<dbReference type="SMART" id="SM00044">
    <property type="entry name" value="CYCc"/>
    <property type="match status" value="1"/>
</dbReference>
<dbReference type="Proteomes" id="UP001525890">
    <property type="component" value="Unassembled WGS sequence"/>
</dbReference>
<dbReference type="Pfam" id="PF00211">
    <property type="entry name" value="Guanylate_cyc"/>
    <property type="match status" value="1"/>
</dbReference>
<protein>
    <submittedName>
        <fullName evidence="6">AAA family ATPase</fullName>
    </submittedName>
</protein>
<dbReference type="SUPFAM" id="SSF56112">
    <property type="entry name" value="Protein kinase-like (PK-like)"/>
    <property type="match status" value="1"/>
</dbReference>
<dbReference type="InterPro" id="IPR000014">
    <property type="entry name" value="PAS"/>
</dbReference>
<dbReference type="PANTHER" id="PTHR43642:SF1">
    <property type="entry name" value="HYBRID SIGNAL TRANSDUCTION HISTIDINE KINASE G"/>
    <property type="match status" value="1"/>
</dbReference>
<dbReference type="EMBL" id="JAMXFF010000034">
    <property type="protein sequence ID" value="MCT7968601.1"/>
    <property type="molecule type" value="Genomic_DNA"/>
</dbReference>
<dbReference type="Gene3D" id="3.40.50.300">
    <property type="entry name" value="P-loop containing nucleotide triphosphate hydrolases"/>
    <property type="match status" value="1"/>
</dbReference>
<dbReference type="SUPFAM" id="SSF55781">
    <property type="entry name" value="GAF domain-like"/>
    <property type="match status" value="1"/>
</dbReference>
<dbReference type="Gene3D" id="3.30.450.20">
    <property type="entry name" value="PAS domain"/>
    <property type="match status" value="1"/>
</dbReference>
<feature type="domain" description="Protein kinase" evidence="2">
    <location>
        <begin position="7"/>
        <end position="270"/>
    </location>
</feature>
<dbReference type="SMART" id="SM00065">
    <property type="entry name" value="GAF"/>
    <property type="match status" value="1"/>
</dbReference>
<dbReference type="Gene3D" id="3.30.70.1230">
    <property type="entry name" value="Nucleotide cyclase"/>
    <property type="match status" value="1"/>
</dbReference>
<proteinExistence type="predicted"/>
<dbReference type="InterPro" id="IPR035965">
    <property type="entry name" value="PAS-like_dom_sf"/>
</dbReference>
<gene>
    <name evidence="6" type="ORF">NG799_20035</name>
</gene>
<dbReference type="InterPro" id="IPR029016">
    <property type="entry name" value="GAF-like_dom_sf"/>
</dbReference>
<evidence type="ECO:0000259" key="2">
    <source>
        <dbReference type="PROSITE" id="PS50011"/>
    </source>
</evidence>
<evidence type="ECO:0000313" key="7">
    <source>
        <dbReference type="Proteomes" id="UP001525890"/>
    </source>
</evidence>
<dbReference type="Gene3D" id="3.30.450.40">
    <property type="match status" value="1"/>
</dbReference>
<name>A0ABT2MYN6_9CYAN</name>
<dbReference type="InterPro" id="IPR011990">
    <property type="entry name" value="TPR-like_helical_dom_sf"/>
</dbReference>
<dbReference type="InterPro" id="IPR001054">
    <property type="entry name" value="A/G_cyclase"/>
</dbReference>
<dbReference type="InterPro" id="IPR000719">
    <property type="entry name" value="Prot_kinase_dom"/>
</dbReference>
<feature type="domain" description="PAC" evidence="4">
    <location>
        <begin position="1569"/>
        <end position="1626"/>
    </location>
</feature>
<feature type="domain" description="PAS" evidence="3">
    <location>
        <begin position="1495"/>
        <end position="1531"/>
    </location>
</feature>
<dbReference type="InterPro" id="IPR000700">
    <property type="entry name" value="PAS-assoc_C"/>
</dbReference>
<dbReference type="CDD" id="cd00130">
    <property type="entry name" value="PAS"/>
    <property type="match status" value="1"/>
</dbReference>
<dbReference type="InterPro" id="IPR029787">
    <property type="entry name" value="Nucleotide_cyclase"/>
</dbReference>
<dbReference type="PROSITE" id="PS50011">
    <property type="entry name" value="PROTEIN_KINASE_DOM"/>
    <property type="match status" value="1"/>
</dbReference>
<evidence type="ECO:0000259" key="4">
    <source>
        <dbReference type="PROSITE" id="PS50113"/>
    </source>
</evidence>
<keyword evidence="7" id="KW-1185">Reference proteome</keyword>
<dbReference type="PROSITE" id="PS50112">
    <property type="entry name" value="PAS"/>
    <property type="match status" value="1"/>
</dbReference>
<dbReference type="PROSITE" id="PS50113">
    <property type="entry name" value="PAC"/>
    <property type="match status" value="1"/>
</dbReference>
<dbReference type="Pfam" id="PF00069">
    <property type="entry name" value="Pkinase"/>
    <property type="match status" value="1"/>
</dbReference>
<evidence type="ECO:0000256" key="1">
    <source>
        <dbReference type="ARBA" id="ARBA00004167"/>
    </source>
</evidence>
<dbReference type="InterPro" id="IPR011009">
    <property type="entry name" value="Kinase-like_dom_sf"/>
</dbReference>
<dbReference type="InterPro" id="IPR027417">
    <property type="entry name" value="P-loop_NTPase"/>
</dbReference>
<dbReference type="SUPFAM" id="SSF55073">
    <property type="entry name" value="Nucleotide cyclase"/>
    <property type="match status" value="1"/>
</dbReference>
<dbReference type="CDD" id="cd14014">
    <property type="entry name" value="STKc_PknB_like"/>
    <property type="match status" value="1"/>
</dbReference>
<dbReference type="Gene3D" id="3.30.200.20">
    <property type="entry name" value="Phosphorylase Kinase, domain 1"/>
    <property type="match status" value="1"/>
</dbReference>
<reference evidence="6 7" key="1">
    <citation type="journal article" date="2022" name="Front. Microbiol.">
        <title>High genomic differentiation and limited gene flow indicate recent cryptic speciation within the genus Laspinema (cyanobacteria).</title>
        <authorList>
            <person name="Stanojkovic A."/>
            <person name="Skoupy S."/>
            <person name="Skaloud P."/>
            <person name="Dvorak P."/>
        </authorList>
    </citation>
    <scope>NUCLEOTIDE SEQUENCE [LARGE SCALE GENOMIC DNA]</scope>
    <source>
        <strain evidence="6 7">D2a</strain>
    </source>
</reference>
<evidence type="ECO:0000259" key="3">
    <source>
        <dbReference type="PROSITE" id="PS50112"/>
    </source>
</evidence>
<dbReference type="SUPFAM" id="SSF48452">
    <property type="entry name" value="TPR-like"/>
    <property type="match status" value="1"/>
</dbReference>
<dbReference type="PANTHER" id="PTHR43642">
    <property type="entry name" value="HYBRID SIGNAL TRANSDUCTION HISTIDINE KINASE G"/>
    <property type="match status" value="1"/>
</dbReference>
<evidence type="ECO:0000259" key="5">
    <source>
        <dbReference type="PROSITE" id="PS50125"/>
    </source>
</evidence>
<dbReference type="InterPro" id="IPR013656">
    <property type="entry name" value="PAS_4"/>
</dbReference>
<accession>A0ABT2MYN6</accession>
<organism evidence="6 7">
    <name type="scientific">Laspinema palackyanum D2a</name>
    <dbReference type="NCBI Taxonomy" id="2953684"/>
    <lineage>
        <taxon>Bacteria</taxon>
        <taxon>Bacillati</taxon>
        <taxon>Cyanobacteriota</taxon>
        <taxon>Cyanophyceae</taxon>
        <taxon>Oscillatoriophycideae</taxon>
        <taxon>Oscillatoriales</taxon>
        <taxon>Laspinemataceae</taxon>
        <taxon>Laspinema</taxon>
        <taxon>Laspinema palackyanum</taxon>
    </lineage>
</organism>